<comment type="similarity">
    <text evidence="2 13">Belongs to the heat shock protein 70 family.</text>
</comment>
<dbReference type="InterPro" id="IPR013126">
    <property type="entry name" value="Hsp_70_fam"/>
</dbReference>
<dbReference type="InterPro" id="IPR018181">
    <property type="entry name" value="Heat_shock_70_CS"/>
</dbReference>
<dbReference type="GO" id="GO:0140662">
    <property type="term" value="F:ATP-dependent protein folding chaperone"/>
    <property type="evidence" value="ECO:0007669"/>
    <property type="project" value="InterPro"/>
</dbReference>
<evidence type="ECO:0000256" key="9">
    <source>
        <dbReference type="ARBA" id="ARBA00023186"/>
    </source>
</evidence>
<keyword evidence="9" id="KW-0143">Chaperone</keyword>
<proteinExistence type="inferred from homology"/>
<dbReference type="Pfam" id="PF00012">
    <property type="entry name" value="HSP70"/>
    <property type="match status" value="1"/>
</dbReference>
<evidence type="ECO:0000256" key="13">
    <source>
        <dbReference type="RuleBase" id="RU003322"/>
    </source>
</evidence>
<evidence type="ECO:0000256" key="6">
    <source>
        <dbReference type="ARBA" id="ARBA00022741"/>
    </source>
</evidence>
<evidence type="ECO:0000256" key="11">
    <source>
        <dbReference type="ARBA" id="ARBA00030945"/>
    </source>
</evidence>
<evidence type="ECO:0000256" key="4">
    <source>
        <dbReference type="ARBA" id="ARBA00017249"/>
    </source>
</evidence>
<name>A0A9D1Y631_9FIRM</name>
<dbReference type="EMBL" id="DXDX01000001">
    <property type="protein sequence ID" value="HIY20274.1"/>
    <property type="molecule type" value="Genomic_DNA"/>
</dbReference>
<evidence type="ECO:0000313" key="15">
    <source>
        <dbReference type="Proteomes" id="UP000823868"/>
    </source>
</evidence>
<dbReference type="InterPro" id="IPR043129">
    <property type="entry name" value="ATPase_NBD"/>
</dbReference>
<evidence type="ECO:0000256" key="8">
    <source>
        <dbReference type="ARBA" id="ARBA00023016"/>
    </source>
</evidence>
<keyword evidence="7 13" id="KW-0067">ATP-binding</keyword>
<dbReference type="PROSITE" id="PS00297">
    <property type="entry name" value="HSP70_1"/>
    <property type="match status" value="1"/>
</dbReference>
<sequence length="577" mass="64007">MVILGIDLGTTNSLAAVWRNGHSELIPNAAGVYLTPSVVSVDEDGSILVGQAAKDRLISHPERTAARFKRYMGTEHAFQLGNRTFQPEELSALVLRRLREDAECYLGEPVTEAVISVPAYFAEAQRAATKRAGALAGLHVERLVNEPSAAAVSAHISEGEEDKVCLVFDLGGGTLDVSLVERFENVVSVTAVSGDNRLGGSDFDQAIAKSFCEETGIDFERLDSSRREMLIRQAETCKQALTAQPMVVMSVDDGALQASLPMTNEWLIRKCSSLFQRMAAPVRKVFRDAGMSPSELDELVMVGGSSHMPSVRQYIAQLLGREPTPDSQPDTAIALGAGICAGMKARASDLRELVLTDVCPFTLGVAIYNEAEPGRDRMSPLIERNSVLPTSKEGVYCTVRDGQSKVVLKVYQGENPYCEDNTFLGELKLSVPPAPKGQEPVRVRFTYDINGLLEVEAVSRKGKDAQLLLRNQEMTEQEVERRLRELSELKLHPREQEVPRALLARAERLYAMTVGEMREQVDQILAWYQRELSTQETIRVVKANRRMEHMLDRMEAYLGQDTLHDPFLDDWNQEDPE</sequence>
<gene>
    <name evidence="14" type="ORF">H9841_00030</name>
</gene>
<reference evidence="14" key="2">
    <citation type="submission" date="2021-04" db="EMBL/GenBank/DDBJ databases">
        <authorList>
            <person name="Gilroy R."/>
        </authorList>
    </citation>
    <scope>NUCLEOTIDE SEQUENCE</scope>
    <source>
        <strain evidence="14">ChiBcec16_6824</strain>
    </source>
</reference>
<dbReference type="SUPFAM" id="SSF53067">
    <property type="entry name" value="Actin-like ATPase domain"/>
    <property type="match status" value="2"/>
</dbReference>
<evidence type="ECO:0000256" key="12">
    <source>
        <dbReference type="ARBA" id="ARBA00033103"/>
    </source>
</evidence>
<evidence type="ECO:0000256" key="5">
    <source>
        <dbReference type="ARBA" id="ARBA00022553"/>
    </source>
</evidence>
<comment type="caution">
    <text evidence="14">The sequence shown here is derived from an EMBL/GenBank/DDBJ whole genome shotgun (WGS) entry which is preliminary data.</text>
</comment>
<organism evidence="14 15">
    <name type="scientific">Candidatus Flavonifractor merdigallinarum</name>
    <dbReference type="NCBI Taxonomy" id="2838589"/>
    <lineage>
        <taxon>Bacteria</taxon>
        <taxon>Bacillati</taxon>
        <taxon>Bacillota</taxon>
        <taxon>Clostridia</taxon>
        <taxon>Eubacteriales</taxon>
        <taxon>Oscillospiraceae</taxon>
        <taxon>Flavonifractor</taxon>
    </lineage>
</organism>
<evidence type="ECO:0000256" key="7">
    <source>
        <dbReference type="ARBA" id="ARBA00022840"/>
    </source>
</evidence>
<evidence type="ECO:0000256" key="1">
    <source>
        <dbReference type="ARBA" id="ARBA00002290"/>
    </source>
</evidence>
<dbReference type="Gene3D" id="3.90.640.10">
    <property type="entry name" value="Actin, Chain A, domain 4"/>
    <property type="match status" value="1"/>
</dbReference>
<dbReference type="SUPFAM" id="SSF100920">
    <property type="entry name" value="Heat shock protein 70kD (HSP70), peptide-binding domain"/>
    <property type="match status" value="1"/>
</dbReference>
<comment type="function">
    <text evidence="1">Acts as a chaperone.</text>
</comment>
<dbReference type="Proteomes" id="UP000823868">
    <property type="component" value="Unassembled WGS sequence"/>
</dbReference>
<evidence type="ECO:0000256" key="2">
    <source>
        <dbReference type="ARBA" id="ARBA00007381"/>
    </source>
</evidence>
<dbReference type="GO" id="GO:0005524">
    <property type="term" value="F:ATP binding"/>
    <property type="evidence" value="ECO:0007669"/>
    <property type="project" value="UniProtKB-KW"/>
</dbReference>
<evidence type="ECO:0000313" key="14">
    <source>
        <dbReference type="EMBL" id="HIY20274.1"/>
    </source>
</evidence>
<evidence type="ECO:0000256" key="10">
    <source>
        <dbReference type="ARBA" id="ARBA00030019"/>
    </source>
</evidence>
<keyword evidence="8" id="KW-0346">Stress response</keyword>
<dbReference type="Gene3D" id="3.30.420.40">
    <property type="match status" value="2"/>
</dbReference>
<dbReference type="PROSITE" id="PS00329">
    <property type="entry name" value="HSP70_2"/>
    <property type="match status" value="1"/>
</dbReference>
<keyword evidence="6 13" id="KW-0547">Nucleotide-binding</keyword>
<dbReference type="AlphaFoldDB" id="A0A9D1Y631"/>
<dbReference type="FunFam" id="3.30.420.40:FF:000071">
    <property type="entry name" value="Molecular chaperone DnaK"/>
    <property type="match status" value="1"/>
</dbReference>
<dbReference type="PROSITE" id="PS01036">
    <property type="entry name" value="HSP70_3"/>
    <property type="match status" value="1"/>
</dbReference>
<keyword evidence="5" id="KW-0597">Phosphoprotein</keyword>
<dbReference type="PRINTS" id="PR00301">
    <property type="entry name" value="HEATSHOCK70"/>
</dbReference>
<protein>
    <recommendedName>
        <fullName evidence="3">Chaperone protein DnaK</fullName>
    </recommendedName>
    <alternativeName>
        <fullName evidence="4">Chaperone protein dnaK</fullName>
    </alternativeName>
    <alternativeName>
        <fullName evidence="12">HSP70</fullName>
    </alternativeName>
    <alternativeName>
        <fullName evidence="11">Heat shock 70 kDa protein</fullName>
    </alternativeName>
    <alternativeName>
        <fullName evidence="10">Heat shock protein 70</fullName>
    </alternativeName>
</protein>
<reference evidence="14" key="1">
    <citation type="journal article" date="2021" name="PeerJ">
        <title>Extensive microbial diversity within the chicken gut microbiome revealed by metagenomics and culture.</title>
        <authorList>
            <person name="Gilroy R."/>
            <person name="Ravi A."/>
            <person name="Getino M."/>
            <person name="Pursley I."/>
            <person name="Horton D.L."/>
            <person name="Alikhan N.F."/>
            <person name="Baker D."/>
            <person name="Gharbi K."/>
            <person name="Hall N."/>
            <person name="Watson M."/>
            <person name="Adriaenssens E.M."/>
            <person name="Foster-Nyarko E."/>
            <person name="Jarju S."/>
            <person name="Secka A."/>
            <person name="Antonio M."/>
            <person name="Oren A."/>
            <person name="Chaudhuri R.R."/>
            <person name="La Ragione R."/>
            <person name="Hildebrand F."/>
            <person name="Pallen M.J."/>
        </authorList>
    </citation>
    <scope>NUCLEOTIDE SEQUENCE</scope>
    <source>
        <strain evidence="14">ChiBcec16_6824</strain>
    </source>
</reference>
<accession>A0A9D1Y631</accession>
<evidence type="ECO:0000256" key="3">
    <source>
        <dbReference type="ARBA" id="ARBA00014415"/>
    </source>
</evidence>
<dbReference type="PANTHER" id="PTHR19375">
    <property type="entry name" value="HEAT SHOCK PROTEIN 70KDA"/>
    <property type="match status" value="1"/>
</dbReference>
<dbReference type="Gene3D" id="2.60.34.10">
    <property type="entry name" value="Substrate Binding Domain Of DNAk, Chain A, domain 1"/>
    <property type="match status" value="1"/>
</dbReference>
<dbReference type="InterPro" id="IPR029047">
    <property type="entry name" value="HSP70_peptide-bd_sf"/>
</dbReference>